<dbReference type="Proteomes" id="UP001153334">
    <property type="component" value="Unassembled WGS sequence"/>
</dbReference>
<name>A0ACC2IC21_9PEZI</name>
<accession>A0ACC2IC21</accession>
<keyword evidence="2" id="KW-1185">Reference proteome</keyword>
<comment type="caution">
    <text evidence="1">The sequence shown here is derived from an EMBL/GenBank/DDBJ whole genome shotgun (WGS) entry which is preliminary data.</text>
</comment>
<evidence type="ECO:0000313" key="2">
    <source>
        <dbReference type="Proteomes" id="UP001153334"/>
    </source>
</evidence>
<organism evidence="1 2">
    <name type="scientific">Nemania bipapillata</name>
    <dbReference type="NCBI Taxonomy" id="110536"/>
    <lineage>
        <taxon>Eukaryota</taxon>
        <taxon>Fungi</taxon>
        <taxon>Dikarya</taxon>
        <taxon>Ascomycota</taxon>
        <taxon>Pezizomycotina</taxon>
        <taxon>Sordariomycetes</taxon>
        <taxon>Xylariomycetidae</taxon>
        <taxon>Xylariales</taxon>
        <taxon>Xylariaceae</taxon>
        <taxon>Nemania</taxon>
    </lineage>
</organism>
<protein>
    <submittedName>
        <fullName evidence="1">Uncharacterized protein</fullName>
    </submittedName>
</protein>
<gene>
    <name evidence="1" type="ORF">ONZ43_g5324</name>
</gene>
<proteinExistence type="predicted"/>
<sequence length="147" mass="15909">MSATTMSSAPVVPPRPSRSQDKNNGATPAIPARPTKRFNRSVSPNPDRFAPSPLNDTTFSQTPKRNSQSFLGQELERTTSVDMPGVGEEGQEYAVAILICCSGMMGSVWDREVLLITIRTDYGGLEKAIGEPSIYPATVYVLVSSEE</sequence>
<reference evidence="1" key="1">
    <citation type="submission" date="2022-11" db="EMBL/GenBank/DDBJ databases">
        <title>Genome Sequence of Nemania bipapillata.</title>
        <authorList>
            <person name="Buettner E."/>
        </authorList>
    </citation>
    <scope>NUCLEOTIDE SEQUENCE</scope>
    <source>
        <strain evidence="1">CP14</strain>
    </source>
</reference>
<dbReference type="EMBL" id="JAPESX010001614">
    <property type="protein sequence ID" value="KAJ8112741.1"/>
    <property type="molecule type" value="Genomic_DNA"/>
</dbReference>
<evidence type="ECO:0000313" key="1">
    <source>
        <dbReference type="EMBL" id="KAJ8112741.1"/>
    </source>
</evidence>